<dbReference type="CDD" id="cd00167">
    <property type="entry name" value="SANT"/>
    <property type="match status" value="1"/>
</dbReference>
<feature type="region of interest" description="Disordered" evidence="1">
    <location>
        <begin position="1"/>
        <end position="26"/>
    </location>
</feature>
<evidence type="ECO:0000313" key="3">
    <source>
        <dbReference type="Proteomes" id="UP000594638"/>
    </source>
</evidence>
<keyword evidence="2" id="KW-0238">DNA-binding</keyword>
<dbReference type="Gene3D" id="1.10.10.60">
    <property type="entry name" value="Homeodomain-like"/>
    <property type="match status" value="1"/>
</dbReference>
<dbReference type="OrthoDB" id="19768at2759"/>
<dbReference type="PANTHER" id="PTHR14000">
    <property type="entry name" value="FINGER CCCH DOMAIN PROTEIN, PUTATIVE (DUF3755)-RELATED"/>
    <property type="match status" value="1"/>
</dbReference>
<protein>
    <submittedName>
        <fullName evidence="2">Myb-like DNA-binding domain</fullName>
    </submittedName>
</protein>
<comment type="caution">
    <text evidence="2">The sequence shown here is derived from an EMBL/GenBank/DDBJ whole genome shotgun (WGS) entry which is preliminary data.</text>
</comment>
<dbReference type="Gramene" id="OE9A053210T1">
    <property type="protein sequence ID" value="OE9A053210C1"/>
    <property type="gene ID" value="OE9A053210"/>
</dbReference>
<sequence length="181" mass="20382">MATSSEAHKQGSIQVPGSILRNGNSVPELNNGAVPTLKYQKQISTEWTPEEQSILEEGLAKYATHSMIVCYAKIAVQLKKKTVCDVALRCRWMTVKEASKRRKGDLNVRRKSKGKMSRVVKWAVAAAHGRMACTSGRLRYKRTLSSWSSLRLHFQYHGQIDEYMTIYRKATHAIGGKMSPL</sequence>
<accession>A0A8S0R1L2</accession>
<name>A0A8S0R1L2_OLEEU</name>
<keyword evidence="3" id="KW-1185">Reference proteome</keyword>
<proteinExistence type="predicted"/>
<dbReference type="PANTHER" id="PTHR14000:SF1">
    <property type="entry name" value="HISTONE H2A DEUBIQUITINASE (DUF3755)"/>
    <property type="match status" value="1"/>
</dbReference>
<dbReference type="Proteomes" id="UP000594638">
    <property type="component" value="Unassembled WGS sequence"/>
</dbReference>
<reference evidence="2 3" key="1">
    <citation type="submission" date="2019-12" db="EMBL/GenBank/DDBJ databases">
        <authorList>
            <person name="Alioto T."/>
            <person name="Alioto T."/>
            <person name="Gomez Garrido J."/>
        </authorList>
    </citation>
    <scope>NUCLEOTIDE SEQUENCE [LARGE SCALE GENOMIC DNA]</scope>
</reference>
<gene>
    <name evidence="2" type="ORF">OLEA9_A053210</name>
</gene>
<dbReference type="InterPro" id="IPR001005">
    <property type="entry name" value="SANT/Myb"/>
</dbReference>
<evidence type="ECO:0000313" key="2">
    <source>
        <dbReference type="EMBL" id="CAA2972953.1"/>
    </source>
</evidence>
<organism evidence="2 3">
    <name type="scientific">Olea europaea subsp. europaea</name>
    <dbReference type="NCBI Taxonomy" id="158383"/>
    <lineage>
        <taxon>Eukaryota</taxon>
        <taxon>Viridiplantae</taxon>
        <taxon>Streptophyta</taxon>
        <taxon>Embryophyta</taxon>
        <taxon>Tracheophyta</taxon>
        <taxon>Spermatophyta</taxon>
        <taxon>Magnoliopsida</taxon>
        <taxon>eudicotyledons</taxon>
        <taxon>Gunneridae</taxon>
        <taxon>Pentapetalae</taxon>
        <taxon>asterids</taxon>
        <taxon>lamiids</taxon>
        <taxon>Lamiales</taxon>
        <taxon>Oleaceae</taxon>
        <taxon>Oleeae</taxon>
        <taxon>Olea</taxon>
    </lineage>
</organism>
<dbReference type="SUPFAM" id="SSF46689">
    <property type="entry name" value="Homeodomain-like"/>
    <property type="match status" value="1"/>
</dbReference>
<evidence type="ECO:0000256" key="1">
    <source>
        <dbReference type="SAM" id="MobiDB-lite"/>
    </source>
</evidence>
<dbReference type="InterPro" id="IPR009057">
    <property type="entry name" value="Homeodomain-like_sf"/>
</dbReference>
<dbReference type="GO" id="GO:0003677">
    <property type="term" value="F:DNA binding"/>
    <property type="evidence" value="ECO:0007669"/>
    <property type="project" value="UniProtKB-KW"/>
</dbReference>
<dbReference type="AlphaFoldDB" id="A0A8S0R1L2"/>
<dbReference type="EMBL" id="CACTIH010002078">
    <property type="protein sequence ID" value="CAA2972953.1"/>
    <property type="molecule type" value="Genomic_DNA"/>
</dbReference>